<dbReference type="GO" id="GO:0005737">
    <property type="term" value="C:cytoplasm"/>
    <property type="evidence" value="ECO:0007669"/>
    <property type="project" value="TreeGrafter"/>
</dbReference>
<dbReference type="PANTHER" id="PTHR23257">
    <property type="entry name" value="SERINE-THREONINE PROTEIN KINASE"/>
    <property type="match status" value="1"/>
</dbReference>
<dbReference type="Proteomes" id="UP000054248">
    <property type="component" value="Unassembled WGS sequence"/>
</dbReference>
<proteinExistence type="predicted"/>
<reference evidence="2 3" key="1">
    <citation type="submission" date="2014-04" db="EMBL/GenBank/DDBJ databases">
        <authorList>
            <consortium name="DOE Joint Genome Institute"/>
            <person name="Kuo A."/>
            <person name="Girlanda M."/>
            <person name="Perotto S."/>
            <person name="Kohler A."/>
            <person name="Nagy L.G."/>
            <person name="Floudas D."/>
            <person name="Copeland A."/>
            <person name="Barry K.W."/>
            <person name="Cichocki N."/>
            <person name="Veneault-Fourrey C."/>
            <person name="LaButti K."/>
            <person name="Lindquist E.A."/>
            <person name="Lipzen A."/>
            <person name="Lundell T."/>
            <person name="Morin E."/>
            <person name="Murat C."/>
            <person name="Sun H."/>
            <person name="Tunlid A."/>
            <person name="Henrissat B."/>
            <person name="Grigoriev I.V."/>
            <person name="Hibbett D.S."/>
            <person name="Martin F."/>
            <person name="Nordberg H.P."/>
            <person name="Cantor M.N."/>
            <person name="Hua S.X."/>
        </authorList>
    </citation>
    <scope>NUCLEOTIDE SEQUENCE [LARGE SCALE GENOMIC DNA]</scope>
    <source>
        <strain evidence="2 3">MUT 4182</strain>
    </source>
</reference>
<dbReference type="SUPFAM" id="SSF56112">
    <property type="entry name" value="Protein kinase-like (PK-like)"/>
    <property type="match status" value="1"/>
</dbReference>
<evidence type="ECO:0000259" key="1">
    <source>
        <dbReference type="PROSITE" id="PS50011"/>
    </source>
</evidence>
<evidence type="ECO:0000313" key="2">
    <source>
        <dbReference type="EMBL" id="KIO16809.1"/>
    </source>
</evidence>
<dbReference type="InterPro" id="IPR050167">
    <property type="entry name" value="Ser_Thr_protein_kinase"/>
</dbReference>
<organism evidence="2 3">
    <name type="scientific">Tulasnella calospora MUT 4182</name>
    <dbReference type="NCBI Taxonomy" id="1051891"/>
    <lineage>
        <taxon>Eukaryota</taxon>
        <taxon>Fungi</taxon>
        <taxon>Dikarya</taxon>
        <taxon>Basidiomycota</taxon>
        <taxon>Agaricomycotina</taxon>
        <taxon>Agaricomycetes</taxon>
        <taxon>Cantharellales</taxon>
        <taxon>Tulasnellaceae</taxon>
        <taxon>Tulasnella</taxon>
    </lineage>
</organism>
<name>A0A0C3Q2V0_9AGAM</name>
<accession>A0A0C3Q2V0</accession>
<dbReference type="AlphaFoldDB" id="A0A0C3Q2V0"/>
<dbReference type="GO" id="GO:0007165">
    <property type="term" value="P:signal transduction"/>
    <property type="evidence" value="ECO:0007669"/>
    <property type="project" value="TreeGrafter"/>
</dbReference>
<dbReference type="PANTHER" id="PTHR23257:SF963">
    <property type="entry name" value="AT08303P"/>
    <property type="match status" value="1"/>
</dbReference>
<dbReference type="Pfam" id="PF00069">
    <property type="entry name" value="Pkinase"/>
    <property type="match status" value="1"/>
</dbReference>
<dbReference type="InterPro" id="IPR008271">
    <property type="entry name" value="Ser/Thr_kinase_AS"/>
</dbReference>
<reference evidence="3" key="2">
    <citation type="submission" date="2015-01" db="EMBL/GenBank/DDBJ databases">
        <title>Evolutionary Origins and Diversification of the Mycorrhizal Mutualists.</title>
        <authorList>
            <consortium name="DOE Joint Genome Institute"/>
            <consortium name="Mycorrhizal Genomics Consortium"/>
            <person name="Kohler A."/>
            <person name="Kuo A."/>
            <person name="Nagy L.G."/>
            <person name="Floudas D."/>
            <person name="Copeland A."/>
            <person name="Barry K.W."/>
            <person name="Cichocki N."/>
            <person name="Veneault-Fourrey C."/>
            <person name="LaButti K."/>
            <person name="Lindquist E.A."/>
            <person name="Lipzen A."/>
            <person name="Lundell T."/>
            <person name="Morin E."/>
            <person name="Murat C."/>
            <person name="Riley R."/>
            <person name="Ohm R."/>
            <person name="Sun H."/>
            <person name="Tunlid A."/>
            <person name="Henrissat B."/>
            <person name="Grigoriev I.V."/>
            <person name="Hibbett D.S."/>
            <person name="Martin F."/>
        </authorList>
    </citation>
    <scope>NUCLEOTIDE SEQUENCE [LARGE SCALE GENOMIC DNA]</scope>
    <source>
        <strain evidence="3">MUT 4182</strain>
    </source>
</reference>
<feature type="non-terminal residue" evidence="2">
    <location>
        <position position="105"/>
    </location>
</feature>
<dbReference type="EMBL" id="KN823481">
    <property type="protein sequence ID" value="KIO16809.1"/>
    <property type="molecule type" value="Genomic_DNA"/>
</dbReference>
<gene>
    <name evidence="2" type="ORF">M407DRAFT_62296</name>
</gene>
<dbReference type="GO" id="GO:0004672">
    <property type="term" value="F:protein kinase activity"/>
    <property type="evidence" value="ECO:0007669"/>
    <property type="project" value="InterPro"/>
</dbReference>
<feature type="non-terminal residue" evidence="2">
    <location>
        <position position="1"/>
    </location>
</feature>
<evidence type="ECO:0000313" key="3">
    <source>
        <dbReference type="Proteomes" id="UP000054248"/>
    </source>
</evidence>
<dbReference type="GO" id="GO:0005524">
    <property type="term" value="F:ATP binding"/>
    <property type="evidence" value="ECO:0007669"/>
    <property type="project" value="InterPro"/>
</dbReference>
<keyword evidence="3" id="KW-1185">Reference proteome</keyword>
<feature type="domain" description="Protein kinase" evidence="1">
    <location>
        <begin position="1"/>
        <end position="105"/>
    </location>
</feature>
<protein>
    <recommendedName>
        <fullName evidence="1">Protein kinase domain-containing protein</fullName>
    </recommendedName>
</protein>
<dbReference type="PROSITE" id="PS00108">
    <property type="entry name" value="PROTEIN_KINASE_ST"/>
    <property type="match status" value="1"/>
</dbReference>
<dbReference type="PROSITE" id="PS50011">
    <property type="entry name" value="PROTEIN_KINASE_DOM"/>
    <property type="match status" value="1"/>
</dbReference>
<sequence length="105" mass="12070">IRDVTRGVEYLHTRNPPIIHGDLKSINILVTSKCCAVITDFGSARRLTKKDPGTQYTLRWAAPELLMDDEPGLWSDIWSLGWIWYEVMTNSIPFQHVQKDTTVIK</sequence>
<dbReference type="InterPro" id="IPR011009">
    <property type="entry name" value="Kinase-like_dom_sf"/>
</dbReference>
<dbReference type="HOGENOM" id="CLU_000288_7_18_1"/>
<dbReference type="InterPro" id="IPR000719">
    <property type="entry name" value="Prot_kinase_dom"/>
</dbReference>
<dbReference type="Gene3D" id="1.10.510.10">
    <property type="entry name" value="Transferase(Phosphotransferase) domain 1"/>
    <property type="match status" value="1"/>
</dbReference>
<dbReference type="OrthoDB" id="346907at2759"/>